<dbReference type="SUPFAM" id="SSF51905">
    <property type="entry name" value="FAD/NAD(P)-binding domain"/>
    <property type="match status" value="1"/>
</dbReference>
<dbReference type="OrthoDB" id="56323at2"/>
<protein>
    <recommendedName>
        <fullName evidence="4">Tryptophan 2-monooxygenase</fullName>
        <ecNumber evidence="3">1.13.12.3</ecNumber>
    </recommendedName>
</protein>
<dbReference type="InterPro" id="IPR036188">
    <property type="entry name" value="FAD/NAD-bd_sf"/>
</dbReference>
<dbReference type="EC" id="1.13.12.3" evidence="3"/>
<organism evidence="9 10">
    <name type="scientific">Mucilaginibacter psychrotolerans</name>
    <dbReference type="NCBI Taxonomy" id="1524096"/>
    <lineage>
        <taxon>Bacteria</taxon>
        <taxon>Pseudomonadati</taxon>
        <taxon>Bacteroidota</taxon>
        <taxon>Sphingobacteriia</taxon>
        <taxon>Sphingobacteriales</taxon>
        <taxon>Sphingobacteriaceae</taxon>
        <taxon>Mucilaginibacter</taxon>
    </lineage>
</organism>
<evidence type="ECO:0000256" key="3">
    <source>
        <dbReference type="ARBA" id="ARBA00012535"/>
    </source>
</evidence>
<feature type="domain" description="Amine oxidase" evidence="8">
    <location>
        <begin position="114"/>
        <end position="432"/>
    </location>
</feature>
<proteinExistence type="inferred from homology"/>
<evidence type="ECO:0000313" key="9">
    <source>
        <dbReference type="EMBL" id="TFF36288.1"/>
    </source>
</evidence>
<accession>A0A4Y8SBD2</accession>
<dbReference type="InterPro" id="IPR002937">
    <property type="entry name" value="Amino_oxidase"/>
</dbReference>
<evidence type="ECO:0000256" key="7">
    <source>
        <dbReference type="SAM" id="SignalP"/>
    </source>
</evidence>
<sequence length="445" mass="48910">MMKNTVLIIGAGAAGLMAAHALAKAGKKVTVLEARKRIGGRIHTLSDESFFKHTELGAEFIHGDLPVTLALLKEANLPYRPASAEMMRYENGSFDGGQGIIEDWDLLIDKLSQLQTDISINDFLLQEFPGDKYQDLRTSVWNFVSGYDTADPCLASAFALRNEWEHDEMDAQHRIDGGYGRLMNYLASNCKANGGEIILNAVVKEIRWEAGKVTAIATDGDEYQGAQLLIAMPLGVLKAAAGELGAISFSPAIPAHSQAMQQMGFGSVIKILFEFTEPFWLDSRSEDIAGKSIKEMGYLFSDEEIPTWWTQMPEQSNVLTGWIGGPAAAEKATLPDEVISQQALQSLANIFKQDVAELKDKLLASRIMNWTTDPFTRGSYGYDTVEAPEARKVLCTPVDDTIYFCGEYLYDGTAMGTVEAALSSGADVAKKMLSNYDESWSTYHY</sequence>
<dbReference type="GO" id="GO:0050361">
    <property type="term" value="F:tryptophan 2-monooxygenase activity"/>
    <property type="evidence" value="ECO:0007669"/>
    <property type="project" value="UniProtKB-EC"/>
</dbReference>
<evidence type="ECO:0000313" key="10">
    <source>
        <dbReference type="Proteomes" id="UP000297540"/>
    </source>
</evidence>
<evidence type="ECO:0000256" key="5">
    <source>
        <dbReference type="ARBA" id="ARBA00023070"/>
    </source>
</evidence>
<dbReference type="Proteomes" id="UP000297540">
    <property type="component" value="Unassembled WGS sequence"/>
</dbReference>
<comment type="pathway">
    <text evidence="1">Plant hormone metabolism; auxin biosynthesis.</text>
</comment>
<dbReference type="RefSeq" id="WP_133232394.1">
    <property type="nucleotide sequence ID" value="NZ_SOZE01000016.1"/>
</dbReference>
<keyword evidence="10" id="KW-1185">Reference proteome</keyword>
<keyword evidence="5" id="KW-0073">Auxin biosynthesis</keyword>
<dbReference type="Pfam" id="PF01593">
    <property type="entry name" value="Amino_oxidase"/>
    <property type="match status" value="2"/>
</dbReference>
<gene>
    <name evidence="9" type="ORF">E2R66_15740</name>
</gene>
<dbReference type="PRINTS" id="PR00419">
    <property type="entry name" value="ADXRDTASE"/>
</dbReference>
<evidence type="ECO:0000256" key="6">
    <source>
        <dbReference type="ARBA" id="ARBA00047321"/>
    </source>
</evidence>
<dbReference type="PANTHER" id="PTHR10742">
    <property type="entry name" value="FLAVIN MONOAMINE OXIDASE"/>
    <property type="match status" value="1"/>
</dbReference>
<evidence type="ECO:0000259" key="8">
    <source>
        <dbReference type="Pfam" id="PF01593"/>
    </source>
</evidence>
<comment type="caution">
    <text evidence="9">The sequence shown here is derived from an EMBL/GenBank/DDBJ whole genome shotgun (WGS) entry which is preliminary data.</text>
</comment>
<reference evidence="9 10" key="1">
    <citation type="journal article" date="2017" name="Int. J. Syst. Evol. Microbiol.">
        <title>Mucilaginibacterpsychrotolerans sp. nov., isolated from peatlands.</title>
        <authorList>
            <person name="Deng Y."/>
            <person name="Shen L."/>
            <person name="Xu B."/>
            <person name="Liu Y."/>
            <person name="Gu Z."/>
            <person name="Liu H."/>
            <person name="Zhou Y."/>
        </authorList>
    </citation>
    <scope>NUCLEOTIDE SEQUENCE [LARGE SCALE GENOMIC DNA]</scope>
    <source>
        <strain evidence="9 10">NH7-4</strain>
    </source>
</reference>
<comment type="catalytic activity">
    <reaction evidence="6">
        <text>L-tryptophan + O2 = indole-3-acetamide + CO2 + H2O</text>
        <dbReference type="Rhea" id="RHEA:16165"/>
        <dbReference type="ChEBI" id="CHEBI:15377"/>
        <dbReference type="ChEBI" id="CHEBI:15379"/>
        <dbReference type="ChEBI" id="CHEBI:16031"/>
        <dbReference type="ChEBI" id="CHEBI:16526"/>
        <dbReference type="ChEBI" id="CHEBI:57912"/>
        <dbReference type="EC" id="1.13.12.3"/>
    </reaction>
</comment>
<feature type="signal peptide" evidence="7">
    <location>
        <begin position="1"/>
        <end position="23"/>
    </location>
</feature>
<feature type="domain" description="Amine oxidase" evidence="8">
    <location>
        <begin position="14"/>
        <end position="81"/>
    </location>
</feature>
<evidence type="ECO:0000256" key="4">
    <source>
        <dbReference type="ARBA" id="ARBA00017871"/>
    </source>
</evidence>
<dbReference type="SUPFAM" id="SSF54373">
    <property type="entry name" value="FAD-linked reductases, C-terminal domain"/>
    <property type="match status" value="1"/>
</dbReference>
<dbReference type="EMBL" id="SOZE01000016">
    <property type="protein sequence ID" value="TFF36288.1"/>
    <property type="molecule type" value="Genomic_DNA"/>
</dbReference>
<keyword evidence="7" id="KW-0732">Signal</keyword>
<dbReference type="GO" id="GO:0009851">
    <property type="term" value="P:auxin biosynthetic process"/>
    <property type="evidence" value="ECO:0007669"/>
    <property type="project" value="UniProtKB-KW"/>
</dbReference>
<name>A0A4Y8SBD2_9SPHI</name>
<dbReference type="PANTHER" id="PTHR10742:SF410">
    <property type="entry name" value="LYSINE-SPECIFIC HISTONE DEMETHYLASE 2"/>
    <property type="match status" value="1"/>
</dbReference>
<dbReference type="InterPro" id="IPR050281">
    <property type="entry name" value="Flavin_monoamine_oxidase"/>
</dbReference>
<dbReference type="AlphaFoldDB" id="A0A4Y8SBD2"/>
<feature type="chain" id="PRO_5021400554" description="Tryptophan 2-monooxygenase" evidence="7">
    <location>
        <begin position="24"/>
        <end position="445"/>
    </location>
</feature>
<evidence type="ECO:0000256" key="1">
    <source>
        <dbReference type="ARBA" id="ARBA00004814"/>
    </source>
</evidence>
<evidence type="ECO:0000256" key="2">
    <source>
        <dbReference type="ARBA" id="ARBA00005833"/>
    </source>
</evidence>
<comment type="similarity">
    <text evidence="2">Belongs to the tryptophan 2-monooxygenase family.</text>
</comment>
<dbReference type="Gene3D" id="3.50.50.60">
    <property type="entry name" value="FAD/NAD(P)-binding domain"/>
    <property type="match status" value="1"/>
</dbReference>